<dbReference type="Proteomes" id="UP000188993">
    <property type="component" value="Chromosome"/>
</dbReference>
<dbReference type="EMBL" id="CP019728">
    <property type="protein sequence ID" value="AQS52466.1"/>
    <property type="molecule type" value="Genomic_DNA"/>
</dbReference>
<dbReference type="STRING" id="708126.BW727_100056"/>
<dbReference type="SMART" id="SM00047">
    <property type="entry name" value="LYZ2"/>
    <property type="match status" value="1"/>
</dbReference>
<dbReference type="GO" id="GO:0004040">
    <property type="term" value="F:amidase activity"/>
    <property type="evidence" value="ECO:0007669"/>
    <property type="project" value="InterPro"/>
</dbReference>
<dbReference type="RefSeq" id="WP_062471443.1">
    <property type="nucleotide sequence ID" value="NZ_BBYN01000029.1"/>
</dbReference>
<dbReference type="KEGG" id="jda:BW727_100056"/>
<dbReference type="OrthoDB" id="977752at2"/>
<gene>
    <name evidence="4" type="primary">lytG_1</name>
    <name evidence="4" type="ORF">BW727_100056</name>
</gene>
<organism evidence="4 5">
    <name type="scientific">Jeotgalibaca dankookensis</name>
    <dbReference type="NCBI Taxonomy" id="708126"/>
    <lineage>
        <taxon>Bacteria</taxon>
        <taxon>Bacillati</taxon>
        <taxon>Bacillota</taxon>
        <taxon>Bacilli</taxon>
        <taxon>Lactobacillales</taxon>
        <taxon>Carnobacteriaceae</taxon>
        <taxon>Jeotgalibaca</taxon>
    </lineage>
</organism>
<protein>
    <submittedName>
        <fullName evidence="4">Exo-glucosaminidase LytG</fullName>
        <ecNumber evidence="4">3.2.1.-</ecNumber>
    </submittedName>
</protein>
<evidence type="ECO:0000313" key="4">
    <source>
        <dbReference type="EMBL" id="AQS52466.1"/>
    </source>
</evidence>
<dbReference type="PANTHER" id="PTHR33308:SF9">
    <property type="entry name" value="PEPTIDOGLYCAN HYDROLASE FLGJ"/>
    <property type="match status" value="1"/>
</dbReference>
<evidence type="ECO:0000256" key="2">
    <source>
        <dbReference type="ARBA" id="ARBA00022801"/>
    </source>
</evidence>
<dbReference type="Pfam" id="PF01832">
    <property type="entry name" value="Glucosaminidase"/>
    <property type="match status" value="1"/>
</dbReference>
<evidence type="ECO:0000256" key="1">
    <source>
        <dbReference type="ARBA" id="ARBA00010266"/>
    </source>
</evidence>
<evidence type="ECO:0000313" key="5">
    <source>
        <dbReference type="Proteomes" id="UP000188993"/>
    </source>
</evidence>
<reference evidence="4 5" key="1">
    <citation type="journal article" date="2014" name="Int. J. Syst. Evol. Microbiol.">
        <title>Jeotgalibaca dankookensis gen. nov., sp. nov., a member of the family Carnobacteriaceae, isolated from seujeot (Korean traditional food).</title>
        <authorList>
            <person name="Lee D.G."/>
            <person name="Trujillo M.E."/>
            <person name="Kang H."/>
            <person name="Ahn T.Y."/>
        </authorList>
    </citation>
    <scope>NUCLEOTIDE SEQUENCE [LARGE SCALE GENOMIC DNA]</scope>
    <source>
        <strain evidence="4 5">EX-07</strain>
    </source>
</reference>
<dbReference type="Gene3D" id="4.10.80.30">
    <property type="entry name" value="DNA polymerase, domain 6"/>
    <property type="match status" value="1"/>
</dbReference>
<feature type="domain" description="Mannosyl-glycoprotein endo-beta-N-acetylglucosamidase-like" evidence="3">
    <location>
        <begin position="51"/>
        <end position="209"/>
    </location>
</feature>
<dbReference type="PRINTS" id="PR01002">
    <property type="entry name" value="FLGFLGJ"/>
</dbReference>
<dbReference type="GO" id="GO:0016798">
    <property type="term" value="F:hydrolase activity, acting on glycosyl bonds"/>
    <property type="evidence" value="ECO:0007669"/>
    <property type="project" value="UniProtKB-KW"/>
</dbReference>
<proteinExistence type="inferred from homology"/>
<name>A0A1S6ILQ3_9LACT</name>
<dbReference type="AlphaFoldDB" id="A0A1S6ILQ3"/>
<dbReference type="PANTHER" id="PTHR33308">
    <property type="entry name" value="PEPTIDOGLYCAN HYDROLASE FLGJ"/>
    <property type="match status" value="1"/>
</dbReference>
<comment type="similarity">
    <text evidence="1">Belongs to the glycosyl hydrolase 73 family.</text>
</comment>
<keyword evidence="2 4" id="KW-0378">Hydrolase</keyword>
<dbReference type="InterPro" id="IPR002901">
    <property type="entry name" value="MGlyc_endo_b_GlcNAc-like_dom"/>
</dbReference>
<dbReference type="InterPro" id="IPR051056">
    <property type="entry name" value="Glycosyl_Hydrolase_73"/>
</dbReference>
<keyword evidence="4" id="KW-0326">Glycosidase</keyword>
<accession>A0A1S6ILQ3</accession>
<dbReference type="Gene3D" id="1.10.530.10">
    <property type="match status" value="1"/>
</dbReference>
<evidence type="ECO:0000259" key="3">
    <source>
        <dbReference type="SMART" id="SM00047"/>
    </source>
</evidence>
<dbReference type="EC" id="3.2.1.-" evidence="4"/>
<keyword evidence="5" id="KW-1185">Reference proteome</keyword>
<sequence>MARKKKRRVFKRRKRGNGSQVTSVLFAITVLLMASYTIREGYLNSLSEDEEVVVFQGPKEEFIASLLPVSQKMYEEYGVRPSVAIAQAILESDWGKSELAADYNNLYGRKSSDSQHSIAMQTSEFTNGKWITIEDTFKIYENVEASLEDHASLMVNGTDWDPTLYHPVIAATTYQEAAKALGKAGYATDPTYPEKLIEIIESYQLYQFDTTS</sequence>